<feature type="region of interest" description="Disordered" evidence="1">
    <location>
        <begin position="207"/>
        <end position="296"/>
    </location>
</feature>
<dbReference type="InterPro" id="IPR014752">
    <property type="entry name" value="Arrestin-like_C"/>
</dbReference>
<proteinExistence type="predicted"/>
<protein>
    <recommendedName>
        <fullName evidence="2">Arrestin C-terminal-like domain-containing protein</fullName>
    </recommendedName>
</protein>
<dbReference type="GO" id="GO:0031625">
    <property type="term" value="F:ubiquitin protein ligase binding"/>
    <property type="evidence" value="ECO:0007669"/>
    <property type="project" value="TreeGrafter"/>
</dbReference>
<dbReference type="SMART" id="SM01017">
    <property type="entry name" value="Arrestin_C"/>
    <property type="match status" value="1"/>
</dbReference>
<dbReference type="Proteomes" id="UP001306508">
    <property type="component" value="Unassembled WGS sequence"/>
</dbReference>
<dbReference type="GO" id="GO:0005829">
    <property type="term" value="C:cytosol"/>
    <property type="evidence" value="ECO:0007669"/>
    <property type="project" value="TreeGrafter"/>
</dbReference>
<sequence length="1190" mass="133093">MTGTHPLYVPTSPIFPPEKDYDVPMDYTPLTHSGSLQVFIKLVEPAIFLQGFESSGTKQSSLSSQTNSSSSILRGSLIIRVLKPTKLKSIKLNLKGYCRTEWPEGIPPKKHEFVEINDVINHTWPFYQHDHFKYIPISTNTNNNIDNNSNIHVEYLLKNSSAAMYQPLPKNVLQSHSNSTTDGTLATINALHEFTLSPVSSIINVPSSSHGSSLTSTSNSTTNSNTANTKKDVRHSRKIDSSPKNGSIRSLSPLSLFRRASTHIDASNKQMTNKLNPYMSQNSNNSAGIKTSHSDNKLIPPTQINSIFTDLFGISTPGNSTSQINNVNISTHTNNRRISNASTSNTTNQLCPNSSSKHSIDTLTLSSNNNNTNTEQTSDIISLGNASQSATVKEIQFTKSTEPHDSFTFEPGDYIYTFEQVISPTYPESIRADYGFVEYFLLATVERCGAFKTDLHARLPVTIVRTPSDNSVEESEPIVISKDWEGRLFYDILIASKDIILDAFLPIHFSFLPSDKVTLHRIRVYVTETMEYYCKNKKVHRMEPTKKFLLAELNGPKLSNAPDDSKPLKAKYMGNLLEEDGYLVNKDFELQVFIPSRFGNNQYLHPDTGFEYIKSNHWIKICLRLSQVIDNKRKHYEISIDSPIHVLNRLCSHANILLPSYDSHLLANTVNVTNTTKDESNFTEISYHNSNIFFPKEIVISPLVSPDVKPLDINLNCPPISPIPRSTKTITVNNNGIVISNSKSKFKHYQDDKDIISTDAEVFKSPKLRSNIYQPKSLQRELASPQAIPLSPITSSRRLSKASIVDDLISLHNASNETPPPSFDSICKNSGKEVDKMPSNPPSYEEALKLKTNSITDYHTIVSIKKQNNVRNIQRIPKIVLNRSQESLLDKSEIETNIDNELDSCSIHNDDTDISDIASGFSFQGSLHYNFPSISPKTKNLDTSRFHRRSSIKDNLPSTIRTDNTLFTDLNEVLGNMSEEEGQAQSPKSSTTPQIMNTDIQPPHSIINNVQDISTALEVDPNNTLKPSVSADSSQGNISARSSFETSGFSLRANASTMEPLLQPLKSNHTTNKSIDDSFRQSFDSVSDYIEEPIIDSSVDLTTLFDRNSIGWLPLQIANNNHPEISNYHLKLAKGIETRDSLYLTQTPVTSNETSSNCVNRTNENNEPKHIMEFNNDKENFPKTIDETLD</sequence>
<evidence type="ECO:0000313" key="3">
    <source>
        <dbReference type="EMBL" id="KAK5779501.1"/>
    </source>
</evidence>
<dbReference type="GO" id="GO:0070086">
    <property type="term" value="P:ubiquitin-dependent endocytosis"/>
    <property type="evidence" value="ECO:0007669"/>
    <property type="project" value="TreeGrafter"/>
</dbReference>
<organism evidence="3 4">
    <name type="scientific">Arxiozyma heterogenica</name>
    <dbReference type="NCBI Taxonomy" id="278026"/>
    <lineage>
        <taxon>Eukaryota</taxon>
        <taxon>Fungi</taxon>
        <taxon>Dikarya</taxon>
        <taxon>Ascomycota</taxon>
        <taxon>Saccharomycotina</taxon>
        <taxon>Saccharomycetes</taxon>
        <taxon>Saccharomycetales</taxon>
        <taxon>Saccharomycetaceae</taxon>
        <taxon>Arxiozyma</taxon>
    </lineage>
</organism>
<dbReference type="Pfam" id="PF02752">
    <property type="entry name" value="Arrestin_C"/>
    <property type="match status" value="1"/>
</dbReference>
<evidence type="ECO:0000259" key="2">
    <source>
        <dbReference type="SMART" id="SM01017"/>
    </source>
</evidence>
<feature type="compositionally biased region" description="Polar residues" evidence="1">
    <location>
        <begin position="242"/>
        <end position="253"/>
    </location>
</feature>
<comment type="caution">
    <text evidence="3">The sequence shown here is derived from an EMBL/GenBank/DDBJ whole genome shotgun (WGS) entry which is preliminary data.</text>
</comment>
<feature type="domain" description="Arrestin C-terminal-like" evidence="2">
    <location>
        <begin position="484"/>
        <end position="651"/>
    </location>
</feature>
<dbReference type="Gene3D" id="2.60.40.640">
    <property type="match status" value="2"/>
</dbReference>
<evidence type="ECO:0000256" key="1">
    <source>
        <dbReference type="SAM" id="MobiDB-lite"/>
    </source>
</evidence>
<feature type="compositionally biased region" description="Polar residues" evidence="1">
    <location>
        <begin position="335"/>
        <end position="357"/>
    </location>
</feature>
<dbReference type="InterPro" id="IPR014756">
    <property type="entry name" value="Ig_E-set"/>
</dbReference>
<dbReference type="GO" id="GO:0030674">
    <property type="term" value="F:protein-macromolecule adaptor activity"/>
    <property type="evidence" value="ECO:0007669"/>
    <property type="project" value="TreeGrafter"/>
</dbReference>
<feature type="compositionally biased region" description="Low complexity" evidence="1">
    <location>
        <begin position="207"/>
        <end position="228"/>
    </location>
</feature>
<dbReference type="InterPro" id="IPR050357">
    <property type="entry name" value="Arrestin_domain-protein"/>
</dbReference>
<accession>A0AAN8A822</accession>
<dbReference type="PANTHER" id="PTHR11188:SF174">
    <property type="entry name" value="ARRESTIN-RELATED TRAFFICKING ADAPTER 10-RELATED"/>
    <property type="match status" value="1"/>
</dbReference>
<dbReference type="EMBL" id="JAWIZZ010000047">
    <property type="protein sequence ID" value="KAK5779501.1"/>
    <property type="molecule type" value="Genomic_DNA"/>
</dbReference>
<gene>
    <name evidence="3" type="ORF">RI543_003392</name>
</gene>
<dbReference type="PANTHER" id="PTHR11188">
    <property type="entry name" value="ARRESTIN DOMAIN CONTAINING PROTEIN"/>
    <property type="match status" value="1"/>
</dbReference>
<dbReference type="SUPFAM" id="SSF81296">
    <property type="entry name" value="E set domains"/>
    <property type="match status" value="1"/>
</dbReference>
<name>A0AAN8A822_9SACH</name>
<feature type="region of interest" description="Disordered" evidence="1">
    <location>
        <begin position="335"/>
        <end position="359"/>
    </location>
</feature>
<reference evidence="4" key="1">
    <citation type="submission" date="2023-07" db="EMBL/GenBank/DDBJ databases">
        <title>A draft genome of Kazachstania heterogenica Y-27499.</title>
        <authorList>
            <person name="Donic C."/>
            <person name="Kralova J.S."/>
            <person name="Fidel L."/>
            <person name="Ben-Dor S."/>
            <person name="Jung S."/>
        </authorList>
    </citation>
    <scope>NUCLEOTIDE SEQUENCE [LARGE SCALE GENOMIC DNA]</scope>
    <source>
        <strain evidence="4">Y27499</strain>
    </source>
</reference>
<dbReference type="InterPro" id="IPR011022">
    <property type="entry name" value="Arrestin_C-like"/>
</dbReference>
<dbReference type="AlphaFoldDB" id="A0AAN8A822"/>
<evidence type="ECO:0000313" key="4">
    <source>
        <dbReference type="Proteomes" id="UP001306508"/>
    </source>
</evidence>
<feature type="compositionally biased region" description="Polar residues" evidence="1">
    <location>
        <begin position="264"/>
        <end position="291"/>
    </location>
</feature>
<keyword evidence="4" id="KW-1185">Reference proteome</keyword>